<dbReference type="Proteomes" id="UP000464620">
    <property type="component" value="Chromosome B09"/>
</dbReference>
<evidence type="ECO:0000313" key="3">
    <source>
        <dbReference type="EMBL" id="QHN76391.1"/>
    </source>
</evidence>
<dbReference type="EMBL" id="CP031001">
    <property type="protein sequence ID" value="QHN76391.1"/>
    <property type="molecule type" value="Genomic_DNA"/>
</dbReference>
<evidence type="ECO:0000313" key="4">
    <source>
        <dbReference type="Proteomes" id="UP000464620"/>
    </source>
</evidence>
<accession>A0A6B9V6U1</accession>
<dbReference type="InterPro" id="IPR019557">
    <property type="entry name" value="AminoTfrase-like_pln_mobile"/>
</dbReference>
<reference evidence="3 4" key="1">
    <citation type="submission" date="2020-01" db="EMBL/GenBank/DDBJ databases">
        <title>Genome sequence of Arachis hypogaea, cultivar Shitouqi.</title>
        <authorList>
            <person name="Zhuang W."/>
            <person name="Chen H."/>
            <person name="Varshney R."/>
            <person name="Wang D."/>
            <person name="Ming R."/>
        </authorList>
    </citation>
    <scope>NUCLEOTIDE SEQUENCE [LARGE SCALE GENOMIC DNA]</scope>
    <source>
        <tissue evidence="3">Young leaf</tissue>
    </source>
</reference>
<dbReference type="PANTHER" id="PTHR46033">
    <property type="entry name" value="PROTEIN MAIN-LIKE 2"/>
    <property type="match status" value="1"/>
</dbReference>
<protein>
    <recommendedName>
        <fullName evidence="2">Aminotransferase-like plant mobile domain-containing protein</fullName>
    </recommendedName>
</protein>
<dbReference type="PANTHER" id="PTHR46033:SF8">
    <property type="entry name" value="PROTEIN MAINTENANCE OF MERISTEMS-LIKE"/>
    <property type="match status" value="1"/>
</dbReference>
<evidence type="ECO:0000259" key="2">
    <source>
        <dbReference type="Pfam" id="PF10536"/>
    </source>
</evidence>
<dbReference type="GO" id="GO:0010073">
    <property type="term" value="P:meristem maintenance"/>
    <property type="evidence" value="ECO:0007669"/>
    <property type="project" value="InterPro"/>
</dbReference>
<gene>
    <name evidence="3" type="ORF">DS421_19g643490</name>
</gene>
<name>A0A6B9V6U1_ARAHY</name>
<feature type="compositionally biased region" description="Basic residues" evidence="1">
    <location>
        <begin position="368"/>
        <end position="384"/>
    </location>
</feature>
<sequence length="434" mass="49624">MEEQLLGYESEMYRLDHAEHIAGRLDKAPRVLCTRRNLMAQPPEQIKPYLRRVGFEWRPESHTFHLPCGEMTITLQYVAYQLGLRIDSDPVSGCIGGWEQHHQGRMIEEICEQLLGVVLGPDDRRYRGAPDEVHIRWLPLLEDLERCGRLLWGSAVLAWLYRQMCWATKHGQCNLGGCVSLLLSWAYHRIPLIRPDGFDTRRFSLLESTDRTMPRARAGLGITDVEWTPYADPQLIGIVPPAIAEAEASSAVVCPLLCFAIVEWHQVDRVVRQFDGLQHIPTRPLNIDDMHRLDGRFGRGEWFPQLLDRWHELWDARLFSLGDQHLMAAGVVPKDLPTHHPLALDLHQPDDGHLLEMRPAVGGERGRGRGRARGRGRRGAGRRRQGGEEALHREDVLRNHLRIQLTMVLSHRSLHARMSLLVSPNLPLFLLPAI</sequence>
<dbReference type="AlphaFoldDB" id="A0A6B9V6U1"/>
<evidence type="ECO:0000256" key="1">
    <source>
        <dbReference type="SAM" id="MobiDB-lite"/>
    </source>
</evidence>
<proteinExistence type="predicted"/>
<feature type="domain" description="Aminotransferase-like plant mobile" evidence="2">
    <location>
        <begin position="131"/>
        <end position="284"/>
    </location>
</feature>
<feature type="domain" description="Aminotransferase-like plant mobile" evidence="2">
    <location>
        <begin position="56"/>
        <end position="118"/>
    </location>
</feature>
<dbReference type="Pfam" id="PF10536">
    <property type="entry name" value="PMD"/>
    <property type="match status" value="2"/>
</dbReference>
<feature type="region of interest" description="Disordered" evidence="1">
    <location>
        <begin position="357"/>
        <end position="391"/>
    </location>
</feature>
<organism evidence="3 4">
    <name type="scientific">Arachis hypogaea</name>
    <name type="common">Peanut</name>
    <dbReference type="NCBI Taxonomy" id="3818"/>
    <lineage>
        <taxon>Eukaryota</taxon>
        <taxon>Viridiplantae</taxon>
        <taxon>Streptophyta</taxon>
        <taxon>Embryophyta</taxon>
        <taxon>Tracheophyta</taxon>
        <taxon>Spermatophyta</taxon>
        <taxon>Magnoliopsida</taxon>
        <taxon>eudicotyledons</taxon>
        <taxon>Gunneridae</taxon>
        <taxon>Pentapetalae</taxon>
        <taxon>rosids</taxon>
        <taxon>fabids</taxon>
        <taxon>Fabales</taxon>
        <taxon>Fabaceae</taxon>
        <taxon>Papilionoideae</taxon>
        <taxon>50 kb inversion clade</taxon>
        <taxon>dalbergioids sensu lato</taxon>
        <taxon>Dalbergieae</taxon>
        <taxon>Pterocarpus clade</taxon>
        <taxon>Arachis</taxon>
    </lineage>
</organism>
<dbReference type="InterPro" id="IPR044824">
    <property type="entry name" value="MAIN-like"/>
</dbReference>